<reference evidence="1 2" key="1">
    <citation type="submission" date="2022-05" db="EMBL/GenBank/DDBJ databases">
        <authorList>
            <consortium name="Genoscope - CEA"/>
            <person name="William W."/>
        </authorList>
    </citation>
    <scope>NUCLEOTIDE SEQUENCE [LARGE SCALE GENOMIC DNA]</scope>
</reference>
<sequence length="476" mass="55465">MILVCLMEKQKIEKDKGVVGLEEDKAYFTSGTLINIISTDVEKLIDTCINSIEGGIEACQQTGSAWYFKEVYKLEIHTVEYNPTKGSSYILLPDWISNKKAIVNIENKDEKCFLWCILRYLHPKERLTGLKKYEFSLNTKGITFPMKLKDITKFEKLNPSLPGINVFSVNDNKKFYPLRMAEKDCLNTIDLFFYEQDGVSHHSLIKNFTRLIKSQITASKNGTIFICKKCFTHFTKDELLQKHIIYCPNNETVCVNMPKENTMLYFKNYYKQLPIPFVVYADFECFTKPMNTCSPNPKESYNYNYQKHEPSGFCFYIKGVVDTIFEPIIYTKTKDSDDVAKIFVEKLAKYRGAAHNSCNLQCRKPINDSSIYPYDYVSSFEKLSETQLPPKEEFYSKLNDEDITDDDYQHAKNVWNTFKCKTIRDYHNLYLKSDVLLLSDVFKNFRKTCLKHYNLDPAHYYTSPGLAWDACLKETG</sequence>
<organism evidence="1 2">
    <name type="scientific">Porites lobata</name>
    <dbReference type="NCBI Taxonomy" id="104759"/>
    <lineage>
        <taxon>Eukaryota</taxon>
        <taxon>Metazoa</taxon>
        <taxon>Cnidaria</taxon>
        <taxon>Anthozoa</taxon>
        <taxon>Hexacorallia</taxon>
        <taxon>Scleractinia</taxon>
        <taxon>Fungiina</taxon>
        <taxon>Poritidae</taxon>
        <taxon>Porites</taxon>
    </lineage>
</organism>
<proteinExistence type="predicted"/>
<protein>
    <recommendedName>
        <fullName evidence="3">DNA-directed DNA polymerase</fullName>
    </recommendedName>
</protein>
<accession>A0ABN8QZU8</accession>
<dbReference type="PANTHER" id="PTHR31511:SF12">
    <property type="entry name" value="RHO TERMINATION FACTOR N-TERMINAL DOMAIN-CONTAINING PROTEIN"/>
    <property type="match status" value="1"/>
</dbReference>
<comment type="caution">
    <text evidence="1">The sequence shown here is derived from an EMBL/GenBank/DDBJ whole genome shotgun (WGS) entry which is preliminary data.</text>
</comment>
<dbReference type="EMBL" id="CALNXK010000161">
    <property type="protein sequence ID" value="CAH3171118.1"/>
    <property type="molecule type" value="Genomic_DNA"/>
</dbReference>
<gene>
    <name evidence="1" type="ORF">PLOB_00011590</name>
</gene>
<evidence type="ECO:0000313" key="2">
    <source>
        <dbReference type="Proteomes" id="UP001159405"/>
    </source>
</evidence>
<name>A0ABN8QZU8_9CNID</name>
<evidence type="ECO:0008006" key="3">
    <source>
        <dbReference type="Google" id="ProtNLM"/>
    </source>
</evidence>
<dbReference type="Proteomes" id="UP001159405">
    <property type="component" value="Unassembled WGS sequence"/>
</dbReference>
<evidence type="ECO:0000313" key="1">
    <source>
        <dbReference type="EMBL" id="CAH3171118.1"/>
    </source>
</evidence>
<dbReference type="PANTHER" id="PTHR31511">
    <property type="entry name" value="PROTEIN CBG23764"/>
    <property type="match status" value="1"/>
</dbReference>
<keyword evidence="2" id="KW-1185">Reference proteome</keyword>